<gene>
    <name evidence="2" type="ORF">HDA34_000719</name>
</gene>
<keyword evidence="1" id="KW-0812">Transmembrane</keyword>
<keyword evidence="1" id="KW-1133">Transmembrane helix</keyword>
<keyword evidence="1" id="KW-0472">Membrane</keyword>
<proteinExistence type="predicted"/>
<name>A0ABR6CZ02_9MICC</name>
<feature type="transmembrane region" description="Helical" evidence="1">
    <location>
        <begin position="12"/>
        <end position="37"/>
    </location>
</feature>
<reference evidence="2 3" key="1">
    <citation type="submission" date="2020-08" db="EMBL/GenBank/DDBJ databases">
        <title>Sequencing the genomes of 1000 actinobacteria strains.</title>
        <authorList>
            <person name="Klenk H.-P."/>
        </authorList>
    </citation>
    <scope>NUCLEOTIDE SEQUENCE [LARGE SCALE GENOMIC DNA]</scope>
    <source>
        <strain evidence="2 3">DSM 21948</strain>
    </source>
</reference>
<evidence type="ECO:0000313" key="2">
    <source>
        <dbReference type="EMBL" id="MBA9059012.1"/>
    </source>
</evidence>
<evidence type="ECO:0000313" key="3">
    <source>
        <dbReference type="Proteomes" id="UP000572670"/>
    </source>
</evidence>
<keyword evidence="3" id="KW-1185">Reference proteome</keyword>
<sequence>MAQRYDRKMGIGSLIATMLPSSIAFLPACTGMVIGWMRLDLPMGPNAPVQ</sequence>
<comment type="caution">
    <text evidence="2">The sequence shown here is derived from an EMBL/GenBank/DDBJ whole genome shotgun (WGS) entry which is preliminary data.</text>
</comment>
<dbReference type="Pfam" id="PF03806">
    <property type="entry name" value="ABG_transport"/>
    <property type="match status" value="1"/>
</dbReference>
<protein>
    <submittedName>
        <fullName evidence="2">p-aminobenzoyl-glutamate transporter AbgT</fullName>
    </submittedName>
</protein>
<accession>A0ABR6CZ02</accession>
<dbReference type="InterPro" id="IPR004697">
    <property type="entry name" value="AbgT"/>
</dbReference>
<evidence type="ECO:0000256" key="1">
    <source>
        <dbReference type="SAM" id="Phobius"/>
    </source>
</evidence>
<dbReference type="EMBL" id="JACJIK010000001">
    <property type="protein sequence ID" value="MBA9059012.1"/>
    <property type="molecule type" value="Genomic_DNA"/>
</dbReference>
<dbReference type="Proteomes" id="UP000572670">
    <property type="component" value="Unassembled WGS sequence"/>
</dbReference>
<organism evidence="2 3">
    <name type="scientific">Micrococcus yunnanensis</name>
    <dbReference type="NCBI Taxonomy" id="566027"/>
    <lineage>
        <taxon>Bacteria</taxon>
        <taxon>Bacillati</taxon>
        <taxon>Actinomycetota</taxon>
        <taxon>Actinomycetes</taxon>
        <taxon>Micrococcales</taxon>
        <taxon>Micrococcaceae</taxon>
        <taxon>Micrococcus</taxon>
    </lineage>
</organism>